<keyword evidence="1" id="KW-1133">Transmembrane helix</keyword>
<protein>
    <submittedName>
        <fullName evidence="2">Uncharacterized protein</fullName>
    </submittedName>
</protein>
<dbReference type="Proteomes" id="UP000782312">
    <property type="component" value="Unassembled WGS sequence"/>
</dbReference>
<evidence type="ECO:0000313" key="2">
    <source>
        <dbReference type="EMBL" id="MBI3127565.1"/>
    </source>
</evidence>
<gene>
    <name evidence="2" type="ORF">HYZ11_08185</name>
</gene>
<comment type="caution">
    <text evidence="2">The sequence shown here is derived from an EMBL/GenBank/DDBJ whole genome shotgun (WGS) entry which is preliminary data.</text>
</comment>
<reference evidence="2" key="1">
    <citation type="submission" date="2020-07" db="EMBL/GenBank/DDBJ databases">
        <title>Huge and variable diversity of episymbiotic CPR bacteria and DPANN archaea in groundwater ecosystems.</title>
        <authorList>
            <person name="He C.Y."/>
            <person name="Keren R."/>
            <person name="Whittaker M."/>
            <person name="Farag I.F."/>
            <person name="Doudna J."/>
            <person name="Cate J.H.D."/>
            <person name="Banfield J.F."/>
        </authorList>
    </citation>
    <scope>NUCLEOTIDE SEQUENCE</scope>
    <source>
        <strain evidence="2">NC_groundwater_763_Ag_S-0.2um_68_21</strain>
    </source>
</reference>
<organism evidence="2 3">
    <name type="scientific">Tectimicrobiota bacterium</name>
    <dbReference type="NCBI Taxonomy" id="2528274"/>
    <lineage>
        <taxon>Bacteria</taxon>
        <taxon>Pseudomonadati</taxon>
        <taxon>Nitrospinota/Tectimicrobiota group</taxon>
        <taxon>Candidatus Tectimicrobiota</taxon>
    </lineage>
</organism>
<dbReference type="EMBL" id="JACPUR010000018">
    <property type="protein sequence ID" value="MBI3127565.1"/>
    <property type="molecule type" value="Genomic_DNA"/>
</dbReference>
<dbReference type="AlphaFoldDB" id="A0A932I0A3"/>
<keyword evidence="1" id="KW-0472">Membrane</keyword>
<proteinExistence type="predicted"/>
<sequence length="86" mass="9036">MANPQFRCPHCNALLTKSEADQVLGEAAGFVVFGPSAVACPSCGGSIDRKGIISGQYDEKRSVLSDLAAVAILIGLAVLFIWWLNG</sequence>
<keyword evidence="1" id="KW-0812">Transmembrane</keyword>
<feature type="transmembrane region" description="Helical" evidence="1">
    <location>
        <begin position="63"/>
        <end position="84"/>
    </location>
</feature>
<accession>A0A932I0A3</accession>
<name>A0A932I0A3_UNCTE</name>
<evidence type="ECO:0000313" key="3">
    <source>
        <dbReference type="Proteomes" id="UP000782312"/>
    </source>
</evidence>
<evidence type="ECO:0000256" key="1">
    <source>
        <dbReference type="SAM" id="Phobius"/>
    </source>
</evidence>